<proteinExistence type="predicted"/>
<protein>
    <submittedName>
        <fullName evidence="1">Uncharacterized protein</fullName>
    </submittedName>
</protein>
<comment type="caution">
    <text evidence="1">The sequence shown here is derived from an EMBL/GenBank/DDBJ whole genome shotgun (WGS) entry which is preliminary data.</text>
</comment>
<keyword evidence="2" id="KW-1185">Reference proteome</keyword>
<name>A0ACC2XS15_9TREE</name>
<reference evidence="1" key="1">
    <citation type="submission" date="2023-04" db="EMBL/GenBank/DDBJ databases">
        <title>Draft Genome sequencing of Naganishia species isolated from polar environments using Oxford Nanopore Technology.</title>
        <authorList>
            <person name="Leo P."/>
            <person name="Venkateswaran K."/>
        </authorList>
    </citation>
    <scope>NUCLEOTIDE SEQUENCE</scope>
    <source>
        <strain evidence="1">DBVPG 5303</strain>
    </source>
</reference>
<evidence type="ECO:0000313" key="1">
    <source>
        <dbReference type="EMBL" id="KAJ9126181.1"/>
    </source>
</evidence>
<organism evidence="1 2">
    <name type="scientific">Naganishia onofrii</name>
    <dbReference type="NCBI Taxonomy" id="1851511"/>
    <lineage>
        <taxon>Eukaryota</taxon>
        <taxon>Fungi</taxon>
        <taxon>Dikarya</taxon>
        <taxon>Basidiomycota</taxon>
        <taxon>Agaricomycotina</taxon>
        <taxon>Tremellomycetes</taxon>
        <taxon>Filobasidiales</taxon>
        <taxon>Filobasidiaceae</taxon>
        <taxon>Naganishia</taxon>
    </lineage>
</organism>
<dbReference type="EMBL" id="JASBWV010000006">
    <property type="protein sequence ID" value="KAJ9126181.1"/>
    <property type="molecule type" value="Genomic_DNA"/>
</dbReference>
<accession>A0ACC2XS15</accession>
<dbReference type="Proteomes" id="UP001234202">
    <property type="component" value="Unassembled WGS sequence"/>
</dbReference>
<sequence>MGNHGEDVKEIYYYLDSTPTHSYMKFLYKYPQMAYPYEQLIEENAHRSREVPEYELMDTEAFDEDRYWDIFVEAS</sequence>
<evidence type="ECO:0000313" key="2">
    <source>
        <dbReference type="Proteomes" id="UP001234202"/>
    </source>
</evidence>
<gene>
    <name evidence="1" type="ORF">QFC24_002454</name>
</gene>